<feature type="compositionally biased region" description="Polar residues" evidence="1">
    <location>
        <begin position="155"/>
        <end position="180"/>
    </location>
</feature>
<feature type="compositionally biased region" description="Basic and acidic residues" evidence="1">
    <location>
        <begin position="186"/>
        <end position="212"/>
    </location>
</feature>
<reference key="2">
    <citation type="submission" date="2011-10" db="EMBL/GenBank/DDBJ databases">
        <title>The genome and transcriptome sequence of Clonorchis sinensis provide insights into the carcinogenic liver fluke.</title>
        <authorList>
            <person name="Wang X."/>
            <person name="Huang Y."/>
            <person name="Chen W."/>
            <person name="Liu H."/>
            <person name="Guo L."/>
            <person name="Chen Y."/>
            <person name="Luo F."/>
            <person name="Zhou W."/>
            <person name="Sun J."/>
            <person name="Mao Q."/>
            <person name="Liang P."/>
            <person name="Zhou C."/>
            <person name="Tian Y."/>
            <person name="Men J."/>
            <person name="Lv X."/>
            <person name="Huang L."/>
            <person name="Zhou J."/>
            <person name="Hu Y."/>
            <person name="Li R."/>
            <person name="Zhang F."/>
            <person name="Lei H."/>
            <person name="Li X."/>
            <person name="Hu X."/>
            <person name="Liang C."/>
            <person name="Xu J."/>
            <person name="Wu Z."/>
            <person name="Yu X."/>
        </authorList>
    </citation>
    <scope>NUCLEOTIDE SEQUENCE</scope>
    <source>
        <strain>Henan</strain>
    </source>
</reference>
<keyword evidence="3" id="KW-1185">Reference proteome</keyword>
<evidence type="ECO:0000313" key="2">
    <source>
        <dbReference type="EMBL" id="GAA57472.1"/>
    </source>
</evidence>
<sequence length="277" mass="31306">MHLFWTPAYVPTNYGTDHGDEFCRDPPNFIQHAQTSHRAGDMKVRIEQLSDDEHRSGEGKFARDSSFGKEASYLVRIPSPDMFNDGGAAFVRLLQVRCIAYIGKTGKTCSAFFQMNHSWGRRDTRVSEGNSGQRYTTTDAVARWTQFTHHYVQRNNSSTGILERSQVSDSQTKKQGTAGSRINKGHKPEPREVNDRGHPSIDQNTRAREARPTTHVVIDQSGHGITEQPMKLTDRTTNRDRRSTPANNMHINTHATLLNAQPLTHRYAPPRSLPTHC</sequence>
<organism evidence="2 3">
    <name type="scientific">Clonorchis sinensis</name>
    <name type="common">Chinese liver fluke</name>
    <dbReference type="NCBI Taxonomy" id="79923"/>
    <lineage>
        <taxon>Eukaryota</taxon>
        <taxon>Metazoa</taxon>
        <taxon>Spiralia</taxon>
        <taxon>Lophotrochozoa</taxon>
        <taxon>Platyhelminthes</taxon>
        <taxon>Trematoda</taxon>
        <taxon>Digenea</taxon>
        <taxon>Opisthorchiida</taxon>
        <taxon>Opisthorchiata</taxon>
        <taxon>Opisthorchiidae</taxon>
        <taxon>Clonorchis</taxon>
    </lineage>
</organism>
<proteinExistence type="predicted"/>
<name>G7YWZ2_CLOSI</name>
<dbReference type="EMBL" id="DF144777">
    <property type="protein sequence ID" value="GAA57472.1"/>
    <property type="molecule type" value="Genomic_DNA"/>
</dbReference>
<gene>
    <name evidence="2" type="ORF">CLF_112778</name>
</gene>
<feature type="compositionally biased region" description="Basic and acidic residues" evidence="1">
    <location>
        <begin position="232"/>
        <end position="243"/>
    </location>
</feature>
<evidence type="ECO:0000256" key="1">
    <source>
        <dbReference type="SAM" id="MobiDB-lite"/>
    </source>
</evidence>
<accession>G7YWZ2</accession>
<protein>
    <submittedName>
        <fullName evidence="2">Uncharacterized protein</fullName>
    </submittedName>
</protein>
<dbReference type="Proteomes" id="UP000008909">
    <property type="component" value="Unassembled WGS sequence"/>
</dbReference>
<dbReference type="AlphaFoldDB" id="G7YWZ2"/>
<evidence type="ECO:0000313" key="3">
    <source>
        <dbReference type="Proteomes" id="UP000008909"/>
    </source>
</evidence>
<reference evidence="2" key="1">
    <citation type="journal article" date="2011" name="Genome Biol.">
        <title>The draft genome of the carcinogenic human liver fluke Clonorchis sinensis.</title>
        <authorList>
            <person name="Wang X."/>
            <person name="Chen W."/>
            <person name="Huang Y."/>
            <person name="Sun J."/>
            <person name="Men J."/>
            <person name="Liu H."/>
            <person name="Luo F."/>
            <person name="Guo L."/>
            <person name="Lv X."/>
            <person name="Deng C."/>
            <person name="Zhou C."/>
            <person name="Fan Y."/>
            <person name="Li X."/>
            <person name="Huang L."/>
            <person name="Hu Y."/>
            <person name="Liang C."/>
            <person name="Hu X."/>
            <person name="Xu J."/>
            <person name="Yu X."/>
        </authorList>
    </citation>
    <scope>NUCLEOTIDE SEQUENCE [LARGE SCALE GENOMIC DNA]</scope>
    <source>
        <strain evidence="2">Henan</strain>
    </source>
</reference>
<feature type="region of interest" description="Disordered" evidence="1">
    <location>
        <begin position="155"/>
        <end position="247"/>
    </location>
</feature>